<evidence type="ECO:0000313" key="2">
    <source>
        <dbReference type="Proteomes" id="UP000006882"/>
    </source>
</evidence>
<keyword evidence="2" id="KW-1185">Reference proteome</keyword>
<evidence type="ECO:0000313" key="1">
    <source>
        <dbReference type="EMBL" id="ONI00166.1"/>
    </source>
</evidence>
<dbReference type="Proteomes" id="UP000006882">
    <property type="component" value="Chromosome G6"/>
</dbReference>
<accession>A0A251NLI4</accession>
<dbReference type="EMBL" id="CM007656">
    <property type="protein sequence ID" value="ONI00166.1"/>
    <property type="molecule type" value="Genomic_DNA"/>
</dbReference>
<dbReference type="Gramene" id="ONI00166">
    <property type="protein sequence ID" value="ONI00166"/>
    <property type="gene ID" value="PRUPE_6G071700"/>
</dbReference>
<gene>
    <name evidence="1" type="ORF">PRUPE_6G071700</name>
</gene>
<dbReference type="AlphaFoldDB" id="A0A251NLI4"/>
<proteinExistence type="predicted"/>
<reference evidence="1 2" key="1">
    <citation type="journal article" date="2013" name="Nat. Genet.">
        <title>The high-quality draft genome of peach (Prunus persica) identifies unique patterns of genetic diversity, domestication and genome evolution.</title>
        <authorList>
            <consortium name="International Peach Genome Initiative"/>
            <person name="Verde I."/>
            <person name="Abbott A.G."/>
            <person name="Scalabrin S."/>
            <person name="Jung S."/>
            <person name="Shu S."/>
            <person name="Marroni F."/>
            <person name="Zhebentyayeva T."/>
            <person name="Dettori M.T."/>
            <person name="Grimwood J."/>
            <person name="Cattonaro F."/>
            <person name="Zuccolo A."/>
            <person name="Rossini L."/>
            <person name="Jenkins J."/>
            <person name="Vendramin E."/>
            <person name="Meisel L.A."/>
            <person name="Decroocq V."/>
            <person name="Sosinski B."/>
            <person name="Prochnik S."/>
            <person name="Mitros T."/>
            <person name="Policriti A."/>
            <person name="Cipriani G."/>
            <person name="Dondini L."/>
            <person name="Ficklin S."/>
            <person name="Goodstein D.M."/>
            <person name="Xuan P."/>
            <person name="Del Fabbro C."/>
            <person name="Aramini V."/>
            <person name="Copetti D."/>
            <person name="Gonzalez S."/>
            <person name="Horner D.S."/>
            <person name="Falchi R."/>
            <person name="Lucas S."/>
            <person name="Mica E."/>
            <person name="Maldonado J."/>
            <person name="Lazzari B."/>
            <person name="Bielenberg D."/>
            <person name="Pirona R."/>
            <person name="Miculan M."/>
            <person name="Barakat A."/>
            <person name="Testolin R."/>
            <person name="Stella A."/>
            <person name="Tartarini S."/>
            <person name="Tonutti P."/>
            <person name="Arus P."/>
            <person name="Orellana A."/>
            <person name="Wells C."/>
            <person name="Main D."/>
            <person name="Vizzotto G."/>
            <person name="Silva H."/>
            <person name="Salamini F."/>
            <person name="Schmutz J."/>
            <person name="Morgante M."/>
            <person name="Rokhsar D.S."/>
        </authorList>
    </citation>
    <scope>NUCLEOTIDE SEQUENCE [LARGE SCALE GENOMIC DNA]</scope>
    <source>
        <strain evidence="2">cv. Nemared</strain>
    </source>
</reference>
<name>A0A251NLI4_PRUPE</name>
<protein>
    <submittedName>
        <fullName evidence="1">Uncharacterized protein</fullName>
    </submittedName>
</protein>
<sequence>MKHKRSNPYQGIPRMITYTNVKHVSCSTKKIPPSDQKNNDVPPKTMPLLMPACYDYTYQKNNESMTLFPTN</sequence>
<organism evidence="1 2">
    <name type="scientific">Prunus persica</name>
    <name type="common">Peach</name>
    <name type="synonym">Amygdalus persica</name>
    <dbReference type="NCBI Taxonomy" id="3760"/>
    <lineage>
        <taxon>Eukaryota</taxon>
        <taxon>Viridiplantae</taxon>
        <taxon>Streptophyta</taxon>
        <taxon>Embryophyta</taxon>
        <taxon>Tracheophyta</taxon>
        <taxon>Spermatophyta</taxon>
        <taxon>Magnoliopsida</taxon>
        <taxon>eudicotyledons</taxon>
        <taxon>Gunneridae</taxon>
        <taxon>Pentapetalae</taxon>
        <taxon>rosids</taxon>
        <taxon>fabids</taxon>
        <taxon>Rosales</taxon>
        <taxon>Rosaceae</taxon>
        <taxon>Amygdaloideae</taxon>
        <taxon>Amygdaleae</taxon>
        <taxon>Prunus</taxon>
    </lineage>
</organism>